<evidence type="ECO:0000313" key="5">
    <source>
        <dbReference type="EMBL" id="PIP33872.1"/>
    </source>
</evidence>
<comment type="caution">
    <text evidence="5">The sequence shown here is derived from an EMBL/GenBank/DDBJ whole genome shotgun (WGS) entry which is preliminary data.</text>
</comment>
<evidence type="ECO:0000256" key="2">
    <source>
        <dbReference type="SAM" id="Phobius"/>
    </source>
</evidence>
<feature type="domain" description="LytR/CpsA/Psr regulator C-terminal" evidence="4">
    <location>
        <begin position="395"/>
        <end position="446"/>
    </location>
</feature>
<dbReference type="Gene3D" id="3.30.70.2390">
    <property type="match status" value="1"/>
</dbReference>
<dbReference type="Pfam" id="PF03816">
    <property type="entry name" value="LytR_cpsA_psr"/>
    <property type="match status" value="1"/>
</dbReference>
<protein>
    <recommendedName>
        <fullName evidence="7">Cell envelope-related transcriptional attenuator domain-containing protein</fullName>
    </recommendedName>
</protein>
<proteinExistence type="inferred from homology"/>
<keyword evidence="2" id="KW-1133">Transmembrane helix</keyword>
<evidence type="ECO:0000259" key="3">
    <source>
        <dbReference type="Pfam" id="PF03816"/>
    </source>
</evidence>
<dbReference type="Pfam" id="PF13399">
    <property type="entry name" value="LytR_C"/>
    <property type="match status" value="1"/>
</dbReference>
<evidence type="ECO:0000313" key="6">
    <source>
        <dbReference type="Proteomes" id="UP000230729"/>
    </source>
</evidence>
<feature type="transmembrane region" description="Helical" evidence="2">
    <location>
        <begin position="45"/>
        <end position="66"/>
    </location>
</feature>
<dbReference type="InterPro" id="IPR027381">
    <property type="entry name" value="LytR/CpsA/Psr_C"/>
</dbReference>
<dbReference type="InterPro" id="IPR050922">
    <property type="entry name" value="LytR/CpsA/Psr_CW_biosynth"/>
</dbReference>
<dbReference type="InterPro" id="IPR004474">
    <property type="entry name" value="LytR_CpsA_psr"/>
</dbReference>
<comment type="similarity">
    <text evidence="1">Belongs to the LytR/CpsA/Psr (LCP) family.</text>
</comment>
<evidence type="ECO:0000256" key="1">
    <source>
        <dbReference type="ARBA" id="ARBA00006068"/>
    </source>
</evidence>
<feature type="domain" description="Cell envelope-related transcriptional attenuator" evidence="3">
    <location>
        <begin position="121"/>
        <end position="288"/>
    </location>
</feature>
<organism evidence="5 6">
    <name type="scientific">Candidatus Falkowbacteria bacterium CG23_combo_of_CG06-09_8_20_14_all_49_15</name>
    <dbReference type="NCBI Taxonomy" id="1974572"/>
    <lineage>
        <taxon>Bacteria</taxon>
        <taxon>Candidatus Falkowiibacteriota</taxon>
    </lineage>
</organism>
<sequence>MAKFILPVNLKTEPRPVKQKPNASQPGLEPIKPLLSRKKKPVLKLMAYLSVFGVIVFAAFSSRVIMSDQSSTSWLARLPIIRELKHLAESADKKLKGEENDRTNILLLGMGGKNHEGSYLTDTIILASLQPSTKKVSLVSLPRDLVVPMENMGWKKINSVNAFAEMNTPGSGGLAVSQALADLSGQPVDYYVRVDFTAFVNIIDRLGGVEIDVERAFDDYRYPILGRESAEPYESRFEHLHFEQGAQIMDGAAALKYARSRHAAGPEGSDFARTKRQQKIIQAVKDKLLSSQIVFDPALIADIFQELKENISTNLKIWEMYKLWQIGKEIDSQQIITKVVDNSPNGLLIDSISDQGAYVLTPRSGDFAEIQYFIANIFTDAPLADKSKVISEHASVEVRNGTWINGLASQVALDLEKFGFRVVRIGNSNRQNFQKTVIYDLTYGEKSEALEVLRSKTEANVSPDLPEWLMTDINADVSGQEKPVQPDFILVLGQEADMTKSGKENPDD</sequence>
<keyword evidence="2" id="KW-0472">Membrane</keyword>
<accession>A0A2G9ZL47</accession>
<dbReference type="Gene3D" id="3.40.630.190">
    <property type="entry name" value="LCP protein"/>
    <property type="match status" value="1"/>
</dbReference>
<evidence type="ECO:0000259" key="4">
    <source>
        <dbReference type="Pfam" id="PF13399"/>
    </source>
</evidence>
<keyword evidence="2" id="KW-0812">Transmembrane</keyword>
<dbReference type="NCBIfam" id="TIGR00350">
    <property type="entry name" value="lytR_cpsA_psr"/>
    <property type="match status" value="1"/>
</dbReference>
<dbReference type="PANTHER" id="PTHR33392:SF6">
    <property type="entry name" value="POLYISOPRENYL-TEICHOIC ACID--PEPTIDOGLYCAN TEICHOIC ACID TRANSFERASE TAGU"/>
    <property type="match status" value="1"/>
</dbReference>
<gene>
    <name evidence="5" type="ORF">COX22_02065</name>
</gene>
<dbReference type="PANTHER" id="PTHR33392">
    <property type="entry name" value="POLYISOPRENYL-TEICHOIC ACID--PEPTIDOGLYCAN TEICHOIC ACID TRANSFERASE TAGU"/>
    <property type="match status" value="1"/>
</dbReference>
<evidence type="ECO:0008006" key="7">
    <source>
        <dbReference type="Google" id="ProtNLM"/>
    </source>
</evidence>
<reference evidence="5 6" key="1">
    <citation type="submission" date="2017-09" db="EMBL/GenBank/DDBJ databases">
        <title>Depth-based differentiation of microbial function through sediment-hosted aquifers and enrichment of novel symbionts in the deep terrestrial subsurface.</title>
        <authorList>
            <person name="Probst A.J."/>
            <person name="Ladd B."/>
            <person name="Jarett J.K."/>
            <person name="Geller-Mcgrath D.E."/>
            <person name="Sieber C.M."/>
            <person name="Emerson J.B."/>
            <person name="Anantharaman K."/>
            <person name="Thomas B.C."/>
            <person name="Malmstrom R."/>
            <person name="Stieglmeier M."/>
            <person name="Klingl A."/>
            <person name="Woyke T."/>
            <person name="Ryan C.M."/>
            <person name="Banfield J.F."/>
        </authorList>
    </citation>
    <scope>NUCLEOTIDE SEQUENCE [LARGE SCALE GENOMIC DNA]</scope>
    <source>
        <strain evidence="5">CG23_combo_of_CG06-09_8_20_14_all_49_15</strain>
    </source>
</reference>
<dbReference type="Proteomes" id="UP000230729">
    <property type="component" value="Unassembled WGS sequence"/>
</dbReference>
<dbReference type="EMBL" id="PCSD01000043">
    <property type="protein sequence ID" value="PIP33872.1"/>
    <property type="molecule type" value="Genomic_DNA"/>
</dbReference>
<dbReference type="AlphaFoldDB" id="A0A2G9ZL47"/>
<name>A0A2G9ZL47_9BACT</name>